<dbReference type="EMBL" id="QVFU01000015">
    <property type="protein sequence ID" value="RFS45572.1"/>
    <property type="molecule type" value="Genomic_DNA"/>
</dbReference>
<feature type="compositionally biased region" description="Polar residues" evidence="1">
    <location>
        <begin position="336"/>
        <end position="370"/>
    </location>
</feature>
<sequence>MTTSPSLAPEVVSSTRVAQLLAQADLLPRIRAHARAAARPDIARLALLGSAGATSQATGGRDPDRAEEMARLLVDASIVTRILDSGTADREQHIARAEASAVVEREPGLSPARRDAVIEAADALARMRCLAAALETPSRTAQVRHRAARLRDALAAWPVPVPGPTLAAARTATLARAAASALAERRSVLDTARVAEGRSRRIRIDDLGERLVAGAHPPGASGAPTGPPADEGLLAWLRNMVCDQRLYDPAAEEAATAWLGTDILGHRRPSARPDFLAELDPRTLPAELVAPFPRRLSLTRPAPVAADLTPAAFAADAGTVSRAERDADAHRPGSPSPATTSESRSPTASVGSTPTVTWRSRRTASPTSWIGSPPPYPG</sequence>
<name>A0A372FXQ5_9ACTN</name>
<reference evidence="2 3" key="1">
    <citation type="submission" date="2018-08" db="EMBL/GenBank/DDBJ databases">
        <title>Verrucosispora craniellae sp. nov., isolated from a marine sponge in the South China Sea.</title>
        <authorList>
            <person name="Li L."/>
            <person name="Lin H.W."/>
        </authorList>
    </citation>
    <scope>NUCLEOTIDE SEQUENCE [LARGE SCALE GENOMIC DNA]</scope>
    <source>
        <strain evidence="2 3">LHW63014</strain>
    </source>
</reference>
<proteinExistence type="predicted"/>
<dbReference type="AlphaFoldDB" id="A0A372FXQ5"/>
<gene>
    <name evidence="2" type="ORF">D0Q02_15845</name>
</gene>
<protein>
    <submittedName>
        <fullName evidence="2">Uncharacterized protein</fullName>
    </submittedName>
</protein>
<evidence type="ECO:0000313" key="3">
    <source>
        <dbReference type="Proteomes" id="UP000262621"/>
    </source>
</evidence>
<feature type="region of interest" description="Disordered" evidence="1">
    <location>
        <begin position="317"/>
        <end position="378"/>
    </location>
</feature>
<dbReference type="Proteomes" id="UP000262621">
    <property type="component" value="Unassembled WGS sequence"/>
</dbReference>
<dbReference type="RefSeq" id="WP_117228763.1">
    <property type="nucleotide sequence ID" value="NZ_QVFU01000015.1"/>
</dbReference>
<evidence type="ECO:0000256" key="1">
    <source>
        <dbReference type="SAM" id="MobiDB-lite"/>
    </source>
</evidence>
<evidence type="ECO:0000313" key="2">
    <source>
        <dbReference type="EMBL" id="RFS45572.1"/>
    </source>
</evidence>
<organism evidence="2 3">
    <name type="scientific">Micromonospora craniellae</name>
    <dbReference type="NCBI Taxonomy" id="2294034"/>
    <lineage>
        <taxon>Bacteria</taxon>
        <taxon>Bacillati</taxon>
        <taxon>Actinomycetota</taxon>
        <taxon>Actinomycetes</taxon>
        <taxon>Micromonosporales</taxon>
        <taxon>Micromonosporaceae</taxon>
        <taxon>Micromonospora</taxon>
    </lineage>
</organism>
<feature type="compositionally biased region" description="Basic and acidic residues" evidence="1">
    <location>
        <begin position="322"/>
        <end position="331"/>
    </location>
</feature>
<comment type="caution">
    <text evidence="2">The sequence shown here is derived from an EMBL/GenBank/DDBJ whole genome shotgun (WGS) entry which is preliminary data.</text>
</comment>
<accession>A0A372FXQ5</accession>
<keyword evidence="3" id="KW-1185">Reference proteome</keyword>